<evidence type="ECO:0000313" key="1">
    <source>
        <dbReference type="EMBL" id="GIY13061.1"/>
    </source>
</evidence>
<dbReference type="Proteomes" id="UP001054945">
    <property type="component" value="Unassembled WGS sequence"/>
</dbReference>
<comment type="caution">
    <text evidence="1">The sequence shown here is derived from an EMBL/GenBank/DDBJ whole genome shotgun (WGS) entry which is preliminary data.</text>
</comment>
<proteinExistence type="predicted"/>
<name>A0AAV4QYA4_CAEEX</name>
<reference evidence="1 2" key="1">
    <citation type="submission" date="2021-06" db="EMBL/GenBank/DDBJ databases">
        <title>Caerostris extrusa draft genome.</title>
        <authorList>
            <person name="Kono N."/>
            <person name="Arakawa K."/>
        </authorList>
    </citation>
    <scope>NUCLEOTIDE SEQUENCE [LARGE SCALE GENOMIC DNA]</scope>
</reference>
<sequence length="66" mass="8057">MTALFRYKLAFWVPPILMLSTKRRGLVALHYQRYRECHRSLDYLEDLLTVRLDLTYDEENLPSRRL</sequence>
<dbReference type="EMBL" id="BPLR01006888">
    <property type="protein sequence ID" value="GIY13061.1"/>
    <property type="molecule type" value="Genomic_DNA"/>
</dbReference>
<dbReference type="AlphaFoldDB" id="A0AAV4QYA4"/>
<gene>
    <name evidence="1" type="ORF">CEXT_686641</name>
</gene>
<evidence type="ECO:0000313" key="2">
    <source>
        <dbReference type="Proteomes" id="UP001054945"/>
    </source>
</evidence>
<organism evidence="1 2">
    <name type="scientific">Caerostris extrusa</name>
    <name type="common">Bark spider</name>
    <name type="synonym">Caerostris bankana</name>
    <dbReference type="NCBI Taxonomy" id="172846"/>
    <lineage>
        <taxon>Eukaryota</taxon>
        <taxon>Metazoa</taxon>
        <taxon>Ecdysozoa</taxon>
        <taxon>Arthropoda</taxon>
        <taxon>Chelicerata</taxon>
        <taxon>Arachnida</taxon>
        <taxon>Araneae</taxon>
        <taxon>Araneomorphae</taxon>
        <taxon>Entelegynae</taxon>
        <taxon>Araneoidea</taxon>
        <taxon>Araneidae</taxon>
        <taxon>Caerostris</taxon>
    </lineage>
</organism>
<keyword evidence="2" id="KW-1185">Reference proteome</keyword>
<accession>A0AAV4QYA4</accession>
<protein>
    <submittedName>
        <fullName evidence="1">Uncharacterized protein</fullName>
    </submittedName>
</protein>